<gene>
    <name evidence="2" type="ORF">PXEA_LOCUS32420</name>
</gene>
<evidence type="ECO:0000313" key="3">
    <source>
        <dbReference type="Proteomes" id="UP000784294"/>
    </source>
</evidence>
<feature type="region of interest" description="Disordered" evidence="1">
    <location>
        <begin position="48"/>
        <end position="86"/>
    </location>
</feature>
<proteinExistence type="predicted"/>
<feature type="compositionally biased region" description="Polar residues" evidence="1">
    <location>
        <begin position="55"/>
        <end position="66"/>
    </location>
</feature>
<keyword evidence="3" id="KW-1185">Reference proteome</keyword>
<accession>A0A3S5AVU2</accession>
<dbReference type="EMBL" id="CAAALY010259666">
    <property type="protein sequence ID" value="VEL38980.1"/>
    <property type="molecule type" value="Genomic_DNA"/>
</dbReference>
<comment type="caution">
    <text evidence="2">The sequence shown here is derived from an EMBL/GenBank/DDBJ whole genome shotgun (WGS) entry which is preliminary data.</text>
</comment>
<reference evidence="2" key="1">
    <citation type="submission" date="2018-11" db="EMBL/GenBank/DDBJ databases">
        <authorList>
            <consortium name="Pathogen Informatics"/>
        </authorList>
    </citation>
    <scope>NUCLEOTIDE SEQUENCE</scope>
</reference>
<evidence type="ECO:0000313" key="2">
    <source>
        <dbReference type="EMBL" id="VEL38980.1"/>
    </source>
</evidence>
<protein>
    <submittedName>
        <fullName evidence="2">Uncharacterized protein</fullName>
    </submittedName>
</protein>
<dbReference type="AlphaFoldDB" id="A0A3S5AVU2"/>
<organism evidence="2 3">
    <name type="scientific">Protopolystoma xenopodis</name>
    <dbReference type="NCBI Taxonomy" id="117903"/>
    <lineage>
        <taxon>Eukaryota</taxon>
        <taxon>Metazoa</taxon>
        <taxon>Spiralia</taxon>
        <taxon>Lophotrochozoa</taxon>
        <taxon>Platyhelminthes</taxon>
        <taxon>Monogenea</taxon>
        <taxon>Polyopisthocotylea</taxon>
        <taxon>Polystomatidea</taxon>
        <taxon>Polystomatidae</taxon>
        <taxon>Protopolystoma</taxon>
    </lineage>
</organism>
<name>A0A3S5AVU2_9PLAT</name>
<evidence type="ECO:0000256" key="1">
    <source>
        <dbReference type="SAM" id="MobiDB-lite"/>
    </source>
</evidence>
<dbReference type="Proteomes" id="UP000784294">
    <property type="component" value="Unassembled WGS sequence"/>
</dbReference>
<sequence length="304" mass="34077">MTHIDGDQLISSTAHIHMKQANLSKGLLAGLTSNCAFPPFIPFVSGSFTPPPHTMPQTSQSKQAAESSRARSPDFHQLSPPDSQEYLQQPPIQQHLAADASHSVYKLPSAYANSEAPFKQTTRTFPHQFHLSSSVEKGSQLKIGTENASMVTKMKKECKNKDIHCYAKHLSVGRGRTKYEGQNRSRMGVLLMEKESCLHRKDAMQQPLLPLQQLGELNLSPETSCSLACSRQRHPRLVFEEETRQNEHIRRIEKRDTELGNMYFEEPEISVSVEKEQSASSLLVQEGYEAPVDCSFDPQRESSG</sequence>